<reference evidence="2 3" key="1">
    <citation type="journal article" date="2019" name="Sci. Rep.">
        <title>Orb-weaving spider Araneus ventricosus genome elucidates the spidroin gene catalogue.</title>
        <authorList>
            <person name="Kono N."/>
            <person name="Nakamura H."/>
            <person name="Ohtoshi R."/>
            <person name="Moran D.A.P."/>
            <person name="Shinohara A."/>
            <person name="Yoshida Y."/>
            <person name="Fujiwara M."/>
            <person name="Mori M."/>
            <person name="Tomita M."/>
            <person name="Arakawa K."/>
        </authorList>
    </citation>
    <scope>NUCLEOTIDE SEQUENCE [LARGE SCALE GENOMIC DNA]</scope>
</reference>
<protein>
    <submittedName>
        <fullName evidence="2">Uncharacterized protein</fullName>
    </submittedName>
</protein>
<dbReference type="AlphaFoldDB" id="A0A4Y2BTM7"/>
<keyword evidence="3" id="KW-1185">Reference proteome</keyword>
<evidence type="ECO:0000256" key="1">
    <source>
        <dbReference type="SAM" id="MobiDB-lite"/>
    </source>
</evidence>
<evidence type="ECO:0000313" key="2">
    <source>
        <dbReference type="EMBL" id="GBL94646.1"/>
    </source>
</evidence>
<comment type="caution">
    <text evidence="2">The sequence shown here is derived from an EMBL/GenBank/DDBJ whole genome shotgun (WGS) entry which is preliminary data.</text>
</comment>
<evidence type="ECO:0000313" key="3">
    <source>
        <dbReference type="Proteomes" id="UP000499080"/>
    </source>
</evidence>
<gene>
    <name evidence="2" type="ORF">AVEN_83966_1</name>
</gene>
<organism evidence="2 3">
    <name type="scientific">Araneus ventricosus</name>
    <name type="common">Orbweaver spider</name>
    <name type="synonym">Epeira ventricosa</name>
    <dbReference type="NCBI Taxonomy" id="182803"/>
    <lineage>
        <taxon>Eukaryota</taxon>
        <taxon>Metazoa</taxon>
        <taxon>Ecdysozoa</taxon>
        <taxon>Arthropoda</taxon>
        <taxon>Chelicerata</taxon>
        <taxon>Arachnida</taxon>
        <taxon>Araneae</taxon>
        <taxon>Araneomorphae</taxon>
        <taxon>Entelegynae</taxon>
        <taxon>Araneoidea</taxon>
        <taxon>Araneidae</taxon>
        <taxon>Araneus</taxon>
    </lineage>
</organism>
<accession>A0A4Y2BTM7</accession>
<name>A0A4Y2BTM7_ARAVE</name>
<feature type="region of interest" description="Disordered" evidence="1">
    <location>
        <begin position="1"/>
        <end position="25"/>
    </location>
</feature>
<proteinExistence type="predicted"/>
<dbReference type="Proteomes" id="UP000499080">
    <property type="component" value="Unassembled WGS sequence"/>
</dbReference>
<sequence length="89" mass="10436">MTRTTPKLAPPLRTSPPHQREDGRPLAYDLKRNRPIYTTDLHWNRVWNLELSGSEADALSLRHRGLKSKIITKLRRSITISFDNRTICW</sequence>
<dbReference type="EMBL" id="BGPR01000104">
    <property type="protein sequence ID" value="GBL94646.1"/>
    <property type="molecule type" value="Genomic_DNA"/>
</dbReference>